<dbReference type="Gene3D" id="3.90.1200.10">
    <property type="match status" value="1"/>
</dbReference>
<proteinExistence type="predicted"/>
<dbReference type="InterPro" id="IPR011009">
    <property type="entry name" value="Kinase-like_dom_sf"/>
</dbReference>
<protein>
    <submittedName>
        <fullName evidence="2">Predicted kinase, aminoglycoside phosphotransferase (APT) family</fullName>
    </submittedName>
</protein>
<keyword evidence="2" id="KW-0808">Transferase</keyword>
<dbReference type="CDD" id="cd05154">
    <property type="entry name" value="ACAD10_11_N-like"/>
    <property type="match status" value="1"/>
</dbReference>
<dbReference type="GO" id="GO:0016301">
    <property type="term" value="F:kinase activity"/>
    <property type="evidence" value="ECO:0007669"/>
    <property type="project" value="UniProtKB-KW"/>
</dbReference>
<gene>
    <name evidence="2" type="ORF">SAMN04488052_10837</name>
</gene>
<dbReference type="Gene3D" id="3.30.200.20">
    <property type="entry name" value="Phosphorylase Kinase, domain 1"/>
    <property type="match status" value="1"/>
</dbReference>
<sequence length="340" mass="37887">MSEQSVDQLDLSRLQPYLEERIDGFGTIQACRKFSGGQSNPTFLITADGGRFVLRRKPPGELLKSAHAVDREYRVMAALQDTPVPVPRMDLLCEDETVIGSMFYVMEFVEGRIHWNGALPDSSPGERGAIYRNMAGVLAAIHGVDVDAVGLADFGKPGNYFARQLNRWSKQYYASETEKNPAMDRLIQWLEANMPEDDGQVALIHGDYRIDNLIIHPDQPDVLAVLDWELSTLGHPWGDIAYQCMQLRLPQDAAIPGLGDLDRGSLGIPTEEEYVAEYCRLAGIDGIPNWNFYIVFNYFRLAAILQGIQKRALDGNASSDTAFEYGAMARPLTETAVKLI</sequence>
<evidence type="ECO:0000313" key="3">
    <source>
        <dbReference type="Proteomes" id="UP000199657"/>
    </source>
</evidence>
<feature type="domain" description="Aminoglycoside phosphotransferase" evidence="1">
    <location>
        <begin position="31"/>
        <end position="253"/>
    </location>
</feature>
<dbReference type="EMBL" id="FOEG01000008">
    <property type="protein sequence ID" value="SEP06361.1"/>
    <property type="molecule type" value="Genomic_DNA"/>
</dbReference>
<dbReference type="InterPro" id="IPR002575">
    <property type="entry name" value="Aminoglycoside_PTrfase"/>
</dbReference>
<keyword evidence="2" id="KW-0418">Kinase</keyword>
<dbReference type="AlphaFoldDB" id="A0A1H8UT62"/>
<name>A0A1H8UT62_9GAMM</name>
<dbReference type="Pfam" id="PF01636">
    <property type="entry name" value="APH"/>
    <property type="match status" value="1"/>
</dbReference>
<dbReference type="RefSeq" id="WP_091645272.1">
    <property type="nucleotide sequence ID" value="NZ_FOEG01000008.1"/>
</dbReference>
<dbReference type="SUPFAM" id="SSF56112">
    <property type="entry name" value="Protein kinase-like (PK-like)"/>
    <property type="match status" value="1"/>
</dbReference>
<dbReference type="InterPro" id="IPR041726">
    <property type="entry name" value="ACAD10_11_N"/>
</dbReference>
<reference evidence="2 3" key="1">
    <citation type="submission" date="2016-10" db="EMBL/GenBank/DDBJ databases">
        <authorList>
            <person name="de Groot N.N."/>
        </authorList>
    </citation>
    <scope>NUCLEOTIDE SEQUENCE [LARGE SCALE GENOMIC DNA]</scope>
    <source>
        <strain evidence="2 3">CGMCC 1.6291</strain>
    </source>
</reference>
<dbReference type="OrthoDB" id="3806873at2"/>
<keyword evidence="3" id="KW-1185">Reference proteome</keyword>
<dbReference type="PANTHER" id="PTHR47829">
    <property type="entry name" value="HYDROLASE, PUTATIVE (AFU_ORTHOLOGUE AFUA_1G12880)-RELATED"/>
    <property type="match status" value="1"/>
</dbReference>
<organism evidence="2 3">
    <name type="scientific">Aquisalimonas asiatica</name>
    <dbReference type="NCBI Taxonomy" id="406100"/>
    <lineage>
        <taxon>Bacteria</taxon>
        <taxon>Pseudomonadati</taxon>
        <taxon>Pseudomonadota</taxon>
        <taxon>Gammaproteobacteria</taxon>
        <taxon>Chromatiales</taxon>
        <taxon>Ectothiorhodospiraceae</taxon>
        <taxon>Aquisalimonas</taxon>
    </lineage>
</organism>
<evidence type="ECO:0000259" key="1">
    <source>
        <dbReference type="Pfam" id="PF01636"/>
    </source>
</evidence>
<accession>A0A1H8UT62</accession>
<dbReference type="Proteomes" id="UP000199657">
    <property type="component" value="Unassembled WGS sequence"/>
</dbReference>
<dbReference type="PANTHER" id="PTHR47829:SF3">
    <property type="entry name" value="AMINOGLYCOSIDE PHOSPHOTRANSFERASE DOMAIN-CONTAINING PROTEIN"/>
    <property type="match status" value="1"/>
</dbReference>
<dbReference type="STRING" id="406100.SAMN04488052_10837"/>
<evidence type="ECO:0000313" key="2">
    <source>
        <dbReference type="EMBL" id="SEP06361.1"/>
    </source>
</evidence>
<dbReference type="InterPro" id="IPR052898">
    <property type="entry name" value="ACAD10-like"/>
</dbReference>